<feature type="domain" description="RPW8" evidence="1">
    <location>
        <begin position="1"/>
        <end position="67"/>
    </location>
</feature>
<dbReference type="Pfam" id="PF05659">
    <property type="entry name" value="RPW8"/>
    <property type="match status" value="1"/>
</dbReference>
<dbReference type="Gramene" id="OE9A081814T1">
    <property type="protein sequence ID" value="OE9A081814C1"/>
    <property type="gene ID" value="OE9A081814"/>
</dbReference>
<organism evidence="2 3">
    <name type="scientific">Olea europaea subsp. europaea</name>
    <dbReference type="NCBI Taxonomy" id="158383"/>
    <lineage>
        <taxon>Eukaryota</taxon>
        <taxon>Viridiplantae</taxon>
        <taxon>Streptophyta</taxon>
        <taxon>Embryophyta</taxon>
        <taxon>Tracheophyta</taxon>
        <taxon>Spermatophyta</taxon>
        <taxon>Magnoliopsida</taxon>
        <taxon>eudicotyledons</taxon>
        <taxon>Gunneridae</taxon>
        <taxon>Pentapetalae</taxon>
        <taxon>asterids</taxon>
        <taxon>lamiids</taxon>
        <taxon>Lamiales</taxon>
        <taxon>Oleaceae</taxon>
        <taxon>Oleeae</taxon>
        <taxon>Olea</taxon>
    </lineage>
</organism>
<evidence type="ECO:0000313" key="2">
    <source>
        <dbReference type="EMBL" id="CAA3001257.1"/>
    </source>
</evidence>
<proteinExistence type="predicted"/>
<evidence type="ECO:0000313" key="3">
    <source>
        <dbReference type="Proteomes" id="UP000594638"/>
    </source>
</evidence>
<dbReference type="Proteomes" id="UP000594638">
    <property type="component" value="Unassembled WGS sequence"/>
</dbReference>
<dbReference type="InterPro" id="IPR008808">
    <property type="entry name" value="Powdery_mildew-R_dom"/>
</dbReference>
<accession>A0A8S0T892</accession>
<comment type="caution">
    <text evidence="2">The sequence shown here is derived from an EMBL/GenBank/DDBJ whole genome shotgun (WGS) entry which is preliminary data.</text>
</comment>
<sequence length="155" mass="17557">MEIKWWNAIKKYSHMKKLEKYEASLLWFFQINVQVELSRDGKTVAVGVKVLEEKMDKIISTQDNGRSVNSNGFSGWCGVPGVPDFVVGLDAQLQELKGMLLKDGVPILVLRLLVAAARLHWRNCSVMMMKLKVISEFNPVCHDLFLILKALPSEP</sequence>
<dbReference type="AlphaFoldDB" id="A0A8S0T892"/>
<keyword evidence="3" id="KW-1185">Reference proteome</keyword>
<protein>
    <submittedName>
        <fullName evidence="2">Probable disease resistance protein At5g66900</fullName>
    </submittedName>
</protein>
<gene>
    <name evidence="2" type="ORF">OLEA9_A081814</name>
</gene>
<dbReference type="EMBL" id="CACTIH010005747">
    <property type="protein sequence ID" value="CAA3001257.1"/>
    <property type="molecule type" value="Genomic_DNA"/>
</dbReference>
<reference evidence="2 3" key="1">
    <citation type="submission" date="2019-12" db="EMBL/GenBank/DDBJ databases">
        <authorList>
            <person name="Alioto T."/>
            <person name="Alioto T."/>
            <person name="Gomez Garrido J."/>
        </authorList>
    </citation>
    <scope>NUCLEOTIDE SEQUENCE [LARGE SCALE GENOMIC DNA]</scope>
</reference>
<dbReference type="OrthoDB" id="2016095at2759"/>
<name>A0A8S0T892_OLEEU</name>
<evidence type="ECO:0000259" key="1">
    <source>
        <dbReference type="PROSITE" id="PS51153"/>
    </source>
</evidence>
<dbReference type="PROSITE" id="PS51153">
    <property type="entry name" value="RPW8"/>
    <property type="match status" value="1"/>
</dbReference>